<sequence>QEKFKYLVDPCDVFSKFHDYVIGFGYRQRESEVGPPPISFRIQRKSEFGECEFLRKIFSPANSPECAYVLRYIEFTNRQDNLWSLRQYVVYSKYSTDPASSCATWIFLGAFKRAQTALEDNKKRIHDWKKQNPFEIHLMLVDVALKSWREYLIHLHDQTMDLVIFFIKTRFNADELQSKHAQAAKDSQKLKGIEDRVLDAILSLESTTHTLMALTTMFHRLYPSKQGPSDERLEMIALALNDKLEETKYTQKRAEAVLSKICNTRALITVILQLRNGNDMNCQIEMLQNLEKQGQHENAAMRDLARKASQESTSVKILSVITLIWLPFTVVSSFYSSPFALQQEKDGVVKMEYSENCWIFWVLSISLVIISLAIWYICAHYGKYLRMYLTLGVKQKRWIERHVHIPIPKNEVC</sequence>
<reference evidence="3 4" key="1">
    <citation type="journal article" date="2018" name="Sci. Rep.">
        <title>Comparative genomics provides insights into the lifestyle and reveals functional heterogeneity of dark septate endophytic fungi.</title>
        <authorList>
            <person name="Knapp D.G."/>
            <person name="Nemeth J.B."/>
            <person name="Barry K."/>
            <person name="Hainaut M."/>
            <person name="Henrissat B."/>
            <person name="Johnson J."/>
            <person name="Kuo A."/>
            <person name="Lim J.H.P."/>
            <person name="Lipzen A."/>
            <person name="Nolan M."/>
            <person name="Ohm R.A."/>
            <person name="Tamas L."/>
            <person name="Grigoriev I.V."/>
            <person name="Spatafora J.W."/>
            <person name="Nagy L.G."/>
            <person name="Kovacs G.M."/>
        </authorList>
    </citation>
    <scope>NUCLEOTIDE SEQUENCE [LARGE SCALE GENOMIC DNA]</scope>
    <source>
        <strain evidence="3 4">DSE2036</strain>
    </source>
</reference>
<dbReference type="Gene3D" id="1.20.58.340">
    <property type="entry name" value="Magnesium transport protein CorA, transmembrane region"/>
    <property type="match status" value="1"/>
</dbReference>
<organism evidence="3 4">
    <name type="scientific">Periconia macrospinosa</name>
    <dbReference type="NCBI Taxonomy" id="97972"/>
    <lineage>
        <taxon>Eukaryota</taxon>
        <taxon>Fungi</taxon>
        <taxon>Dikarya</taxon>
        <taxon>Ascomycota</taxon>
        <taxon>Pezizomycotina</taxon>
        <taxon>Dothideomycetes</taxon>
        <taxon>Pleosporomycetidae</taxon>
        <taxon>Pleosporales</taxon>
        <taxon>Massarineae</taxon>
        <taxon>Periconiaceae</taxon>
        <taxon>Periconia</taxon>
    </lineage>
</organism>
<evidence type="ECO:0000259" key="2">
    <source>
        <dbReference type="Pfam" id="PF26616"/>
    </source>
</evidence>
<dbReference type="OrthoDB" id="5396681at2759"/>
<dbReference type="AlphaFoldDB" id="A0A2V1D244"/>
<dbReference type="InterPro" id="IPR058257">
    <property type="entry name" value="CorA-like_dom"/>
</dbReference>
<accession>A0A2V1D244</accession>
<evidence type="ECO:0000256" key="1">
    <source>
        <dbReference type="SAM" id="Phobius"/>
    </source>
</evidence>
<evidence type="ECO:0000313" key="4">
    <source>
        <dbReference type="Proteomes" id="UP000244855"/>
    </source>
</evidence>
<name>A0A2V1D244_9PLEO</name>
<feature type="domain" description="CorA-like transporter" evidence="2">
    <location>
        <begin position="12"/>
        <end position="160"/>
    </location>
</feature>
<proteinExistence type="predicted"/>
<dbReference type="Pfam" id="PF26616">
    <property type="entry name" value="CorA-like"/>
    <property type="match status" value="1"/>
</dbReference>
<protein>
    <recommendedName>
        <fullName evidence="2">CorA-like transporter domain-containing protein</fullName>
    </recommendedName>
</protein>
<keyword evidence="4" id="KW-1185">Reference proteome</keyword>
<feature type="transmembrane region" description="Helical" evidence="1">
    <location>
        <begin position="358"/>
        <end position="378"/>
    </location>
</feature>
<dbReference type="EMBL" id="KZ805839">
    <property type="protein sequence ID" value="PVH91563.1"/>
    <property type="molecule type" value="Genomic_DNA"/>
</dbReference>
<dbReference type="STRING" id="97972.A0A2V1D244"/>
<feature type="non-terminal residue" evidence="3">
    <location>
        <position position="1"/>
    </location>
</feature>
<keyword evidence="1" id="KW-0812">Transmembrane</keyword>
<gene>
    <name evidence="3" type="ORF">DM02DRAFT_704425</name>
</gene>
<dbReference type="Proteomes" id="UP000244855">
    <property type="component" value="Unassembled WGS sequence"/>
</dbReference>
<feature type="transmembrane region" description="Helical" evidence="1">
    <location>
        <begin position="317"/>
        <end position="338"/>
    </location>
</feature>
<keyword evidence="1" id="KW-1133">Transmembrane helix</keyword>
<evidence type="ECO:0000313" key="3">
    <source>
        <dbReference type="EMBL" id="PVH91563.1"/>
    </source>
</evidence>
<keyword evidence="1" id="KW-0472">Membrane</keyword>